<feature type="transmembrane region" description="Helical" evidence="5">
    <location>
        <begin position="46"/>
        <end position="63"/>
    </location>
</feature>
<organism evidence="6 7">
    <name type="scientific">Nocardioides eburneiflavus</name>
    <dbReference type="NCBI Taxonomy" id="2518372"/>
    <lineage>
        <taxon>Bacteria</taxon>
        <taxon>Bacillati</taxon>
        <taxon>Actinomycetota</taxon>
        <taxon>Actinomycetes</taxon>
        <taxon>Propionibacteriales</taxon>
        <taxon>Nocardioidaceae</taxon>
        <taxon>Nocardioides</taxon>
    </lineage>
</organism>
<evidence type="ECO:0000313" key="6">
    <source>
        <dbReference type="EMBL" id="TGN65361.1"/>
    </source>
</evidence>
<evidence type="ECO:0000313" key="7">
    <source>
        <dbReference type="Proteomes" id="UP000297496"/>
    </source>
</evidence>
<dbReference type="Pfam" id="PF13564">
    <property type="entry name" value="DoxX_2"/>
    <property type="match status" value="1"/>
</dbReference>
<evidence type="ECO:0000256" key="1">
    <source>
        <dbReference type="ARBA" id="ARBA00004141"/>
    </source>
</evidence>
<dbReference type="EMBL" id="SRRO01000001">
    <property type="protein sequence ID" value="TGN65361.1"/>
    <property type="molecule type" value="Genomic_DNA"/>
</dbReference>
<evidence type="ECO:0000256" key="2">
    <source>
        <dbReference type="ARBA" id="ARBA00022692"/>
    </source>
</evidence>
<feature type="transmembrane region" description="Helical" evidence="5">
    <location>
        <begin position="6"/>
        <end position="25"/>
    </location>
</feature>
<accession>A0A4Z1BVR9</accession>
<name>A0A4Z1BVR9_9ACTN</name>
<sequence>MNATPILAATLAAVFVAFGTAKLLAFPSMQTRAAHVGFSVGAYRRIGALEVAGAIGLLVGAAAPLLRMLAALGLLLLLAGAIVTHLRNKDGIKGAAPALVLATVLALLLTIEVQGL</sequence>
<keyword evidence="4 5" id="KW-0472">Membrane</keyword>
<keyword evidence="2 5" id="KW-0812">Transmembrane</keyword>
<dbReference type="GO" id="GO:0016020">
    <property type="term" value="C:membrane"/>
    <property type="evidence" value="ECO:0007669"/>
    <property type="project" value="UniProtKB-SubCell"/>
</dbReference>
<evidence type="ECO:0000256" key="5">
    <source>
        <dbReference type="SAM" id="Phobius"/>
    </source>
</evidence>
<dbReference type="Proteomes" id="UP000297496">
    <property type="component" value="Unassembled WGS sequence"/>
</dbReference>
<dbReference type="RefSeq" id="WP_135839858.1">
    <property type="nucleotide sequence ID" value="NZ_SRRO01000001.1"/>
</dbReference>
<dbReference type="InterPro" id="IPR032808">
    <property type="entry name" value="DoxX"/>
</dbReference>
<protein>
    <submittedName>
        <fullName evidence="6">Invasion protein</fullName>
    </submittedName>
</protein>
<proteinExistence type="predicted"/>
<comment type="caution">
    <text evidence="6">The sequence shown here is derived from an EMBL/GenBank/DDBJ whole genome shotgun (WGS) entry which is preliminary data.</text>
</comment>
<reference evidence="6 7" key="1">
    <citation type="submission" date="2019-04" db="EMBL/GenBank/DDBJ databases">
        <title>Three New Species of Nocardioides, Nocardioides euryhalodurans sp. nov., Nocardioides seonyuensis sp. nov. and Nocardioides eburneoflavus sp. nov. Isolated from Soil.</title>
        <authorList>
            <person name="Roh S.G."/>
            <person name="Lee C."/>
            <person name="Kim M.-K."/>
            <person name="Kim S.B."/>
        </authorList>
    </citation>
    <scope>NUCLEOTIDE SEQUENCE [LARGE SCALE GENOMIC DNA]</scope>
    <source>
        <strain evidence="6 7">MMS17-SY213</strain>
    </source>
</reference>
<comment type="subcellular location">
    <subcellularLocation>
        <location evidence="1">Membrane</location>
        <topology evidence="1">Multi-pass membrane protein</topology>
    </subcellularLocation>
</comment>
<keyword evidence="7" id="KW-1185">Reference proteome</keyword>
<feature type="transmembrane region" description="Helical" evidence="5">
    <location>
        <begin position="69"/>
        <end position="87"/>
    </location>
</feature>
<dbReference type="AlphaFoldDB" id="A0A4Z1BVR9"/>
<gene>
    <name evidence="6" type="ORF">EXE59_16380</name>
</gene>
<evidence type="ECO:0000256" key="3">
    <source>
        <dbReference type="ARBA" id="ARBA00022989"/>
    </source>
</evidence>
<feature type="transmembrane region" description="Helical" evidence="5">
    <location>
        <begin position="94"/>
        <end position="111"/>
    </location>
</feature>
<keyword evidence="3 5" id="KW-1133">Transmembrane helix</keyword>
<evidence type="ECO:0000256" key="4">
    <source>
        <dbReference type="ARBA" id="ARBA00023136"/>
    </source>
</evidence>